<comment type="similarity">
    <text evidence="2 8">Belongs to the MICOS complex subunit Mic10 family.</text>
</comment>
<feature type="non-terminal residue" evidence="10">
    <location>
        <position position="105"/>
    </location>
</feature>
<comment type="subcellular location">
    <subcellularLocation>
        <location evidence="8">Mitochondrion inner membrane</location>
        <topology evidence="8">Single-pass membrane protein</topology>
    </subcellularLocation>
</comment>
<comment type="caution">
    <text evidence="10">The sequence shown here is derived from an EMBL/GenBank/DDBJ whole genome shotgun (WGS) entry which is preliminary data.</text>
</comment>
<feature type="compositionally biased region" description="Low complexity" evidence="9">
    <location>
        <begin position="65"/>
        <end position="81"/>
    </location>
</feature>
<feature type="region of interest" description="Disordered" evidence="9">
    <location>
        <begin position="54"/>
        <end position="91"/>
    </location>
</feature>
<reference evidence="10 11" key="1">
    <citation type="submission" date="2023-05" db="EMBL/GenBank/DDBJ databases">
        <title>B98-5 Cell Line De Novo Hybrid Assembly: An Optical Mapping Approach.</title>
        <authorList>
            <person name="Kananen K."/>
            <person name="Auerbach J.A."/>
            <person name="Kautto E."/>
            <person name="Blachly J.S."/>
        </authorList>
    </citation>
    <scope>NUCLEOTIDE SEQUENCE [LARGE SCALE GENOMIC DNA]</scope>
    <source>
        <strain evidence="10">B95-8</strain>
        <tissue evidence="10">Cell line</tissue>
    </source>
</reference>
<feature type="non-terminal residue" evidence="10">
    <location>
        <position position="1"/>
    </location>
</feature>
<keyword evidence="3" id="KW-0812">Transmembrane</keyword>
<evidence type="ECO:0000256" key="2">
    <source>
        <dbReference type="ARBA" id="ARBA00006792"/>
    </source>
</evidence>
<evidence type="ECO:0000256" key="8">
    <source>
        <dbReference type="RuleBase" id="RU363011"/>
    </source>
</evidence>
<keyword evidence="7" id="KW-0472">Membrane</keyword>
<keyword evidence="11" id="KW-1185">Reference proteome</keyword>
<organism evidence="10 11">
    <name type="scientific">Saguinus oedipus</name>
    <name type="common">Cotton-top tamarin</name>
    <name type="synonym">Oedipomidas oedipus</name>
    <dbReference type="NCBI Taxonomy" id="9490"/>
    <lineage>
        <taxon>Eukaryota</taxon>
        <taxon>Metazoa</taxon>
        <taxon>Chordata</taxon>
        <taxon>Craniata</taxon>
        <taxon>Vertebrata</taxon>
        <taxon>Euteleostomi</taxon>
        <taxon>Mammalia</taxon>
        <taxon>Eutheria</taxon>
        <taxon>Euarchontoglires</taxon>
        <taxon>Primates</taxon>
        <taxon>Haplorrhini</taxon>
        <taxon>Platyrrhini</taxon>
        <taxon>Cebidae</taxon>
        <taxon>Callitrichinae</taxon>
        <taxon>Saguinus</taxon>
    </lineage>
</organism>
<evidence type="ECO:0000256" key="4">
    <source>
        <dbReference type="ARBA" id="ARBA00022792"/>
    </source>
</evidence>
<proteinExistence type="inferred from homology"/>
<dbReference type="EMBL" id="JASSZA010000007">
    <property type="protein sequence ID" value="KAK2106075.1"/>
    <property type="molecule type" value="Genomic_DNA"/>
</dbReference>
<evidence type="ECO:0000313" key="10">
    <source>
        <dbReference type="EMBL" id="KAK2106075.1"/>
    </source>
</evidence>
<protein>
    <recommendedName>
        <fullName evidence="8">MICOS complex subunit MIC10</fullName>
    </recommendedName>
</protein>
<evidence type="ECO:0000256" key="3">
    <source>
        <dbReference type="ARBA" id="ARBA00022692"/>
    </source>
</evidence>
<dbReference type="InterPro" id="IPR007512">
    <property type="entry name" value="Mic10"/>
</dbReference>
<keyword evidence="5" id="KW-1133">Transmembrane helix</keyword>
<dbReference type="Proteomes" id="UP001266305">
    <property type="component" value="Unassembled WGS sequence"/>
</dbReference>
<comment type="function">
    <text evidence="1 8">Component of the MICOS complex, a large protein complex of the mitochondrial inner membrane that plays crucial roles in the maintenance of crista junctions, inner membrane architecture, and formation of contact sites to the outer membrane.</text>
</comment>
<evidence type="ECO:0000256" key="9">
    <source>
        <dbReference type="SAM" id="MobiDB-lite"/>
    </source>
</evidence>
<dbReference type="Pfam" id="PF04418">
    <property type="entry name" value="DUF543"/>
    <property type="match status" value="1"/>
</dbReference>
<sequence length="105" mass="10418">GKLEARVGNMSESELGRKWDRCLADAVVKTGKGLLAPARPAGFRAAGSRLSCPGGLKGSLTGGQAARPAPAPSATASRPSPGGWSLGRREQARGAGAAALVGVVV</sequence>
<accession>A0ABQ9VA83</accession>
<evidence type="ECO:0000256" key="6">
    <source>
        <dbReference type="ARBA" id="ARBA00023128"/>
    </source>
</evidence>
<evidence type="ECO:0000313" key="11">
    <source>
        <dbReference type="Proteomes" id="UP001266305"/>
    </source>
</evidence>
<evidence type="ECO:0000256" key="1">
    <source>
        <dbReference type="ARBA" id="ARBA00002689"/>
    </source>
</evidence>
<comment type="subunit">
    <text evidence="8">Component of the mitochondrial contact site and cristae organizing system (MICOS) complex.</text>
</comment>
<evidence type="ECO:0000256" key="7">
    <source>
        <dbReference type="ARBA" id="ARBA00023136"/>
    </source>
</evidence>
<keyword evidence="6 8" id="KW-0496">Mitochondrion</keyword>
<evidence type="ECO:0000256" key="5">
    <source>
        <dbReference type="ARBA" id="ARBA00022989"/>
    </source>
</evidence>
<keyword evidence="4 8" id="KW-0999">Mitochondrion inner membrane</keyword>
<gene>
    <name evidence="10" type="ORF">P7K49_015589</name>
</gene>
<name>A0ABQ9VA83_SAGOE</name>